<protein>
    <submittedName>
        <fullName evidence="1">Uncharacterized protein</fullName>
    </submittedName>
</protein>
<proteinExistence type="predicted"/>
<dbReference type="AlphaFoldDB" id="A0A7S3FKQ3"/>
<sequence>MDPASRAVKSGFFLSEESVWLGSRMAGPKLENGLKQTWIDASHWWWWKSYTVNCTERFQAQMWAERAESIAAEHLRQATARISEASLGRSWRNTPTITIYLQGIVKRLKAIFSI</sequence>
<dbReference type="EMBL" id="HBHX01068495">
    <property type="protein sequence ID" value="CAE0149315.1"/>
    <property type="molecule type" value="Transcribed_RNA"/>
</dbReference>
<accession>A0A7S3FKQ3</accession>
<gene>
    <name evidence="1" type="ORF">HERI1096_LOCUS37841</name>
</gene>
<reference evidence="1" key="1">
    <citation type="submission" date="2021-01" db="EMBL/GenBank/DDBJ databases">
        <authorList>
            <person name="Corre E."/>
            <person name="Pelletier E."/>
            <person name="Niang G."/>
            <person name="Scheremetjew M."/>
            <person name="Finn R."/>
            <person name="Kale V."/>
            <person name="Holt S."/>
            <person name="Cochrane G."/>
            <person name="Meng A."/>
            <person name="Brown T."/>
            <person name="Cohen L."/>
        </authorList>
    </citation>
    <scope>NUCLEOTIDE SEQUENCE</scope>
    <source>
        <strain evidence="1">CCMP281</strain>
    </source>
</reference>
<organism evidence="1">
    <name type="scientific">Haptolina ericina</name>
    <dbReference type="NCBI Taxonomy" id="156174"/>
    <lineage>
        <taxon>Eukaryota</taxon>
        <taxon>Haptista</taxon>
        <taxon>Haptophyta</taxon>
        <taxon>Prymnesiophyceae</taxon>
        <taxon>Prymnesiales</taxon>
        <taxon>Prymnesiaceae</taxon>
        <taxon>Haptolina</taxon>
    </lineage>
</organism>
<name>A0A7S3FKQ3_9EUKA</name>
<evidence type="ECO:0000313" key="1">
    <source>
        <dbReference type="EMBL" id="CAE0149315.1"/>
    </source>
</evidence>